<comment type="similarity">
    <text evidence="2">Belongs to the mitochondrion-specific ribosomal protein mS39 family.</text>
</comment>
<evidence type="ECO:0000256" key="2">
    <source>
        <dbReference type="ARBA" id="ARBA00008551"/>
    </source>
</evidence>
<keyword evidence="5" id="KW-0810">Translation regulation</keyword>
<dbReference type="InterPro" id="IPR037387">
    <property type="entry name" value="PTCD3"/>
</dbReference>
<keyword evidence="9" id="KW-0496">Mitochondrion</keyword>
<evidence type="ECO:0000256" key="11">
    <source>
        <dbReference type="ARBA" id="ARBA00035134"/>
    </source>
</evidence>
<gene>
    <name evidence="12" type="ORF">MSPICULIGERA_LOCUS12642</name>
</gene>
<dbReference type="EMBL" id="CATQJA010002629">
    <property type="protein sequence ID" value="CAJ0574303.1"/>
    <property type="molecule type" value="Genomic_DNA"/>
</dbReference>
<evidence type="ECO:0000256" key="1">
    <source>
        <dbReference type="ARBA" id="ARBA00004173"/>
    </source>
</evidence>
<dbReference type="InterPro" id="IPR002885">
    <property type="entry name" value="PPR_rpt"/>
</dbReference>
<dbReference type="Gene3D" id="1.25.40.10">
    <property type="entry name" value="Tetratricopeptide repeat domain"/>
    <property type="match status" value="1"/>
</dbReference>
<dbReference type="PANTHER" id="PTHR16276">
    <property type="entry name" value="PENTATRICOPEPTIDE REPEAT DOMAIN-CONTAINING PROTEIN 3"/>
    <property type="match status" value="1"/>
</dbReference>
<keyword evidence="8" id="KW-0689">Ribosomal protein</keyword>
<dbReference type="GO" id="GO:0006417">
    <property type="term" value="P:regulation of translation"/>
    <property type="evidence" value="ECO:0007669"/>
    <property type="project" value="UniProtKB-KW"/>
</dbReference>
<dbReference type="PANTHER" id="PTHR16276:SF1">
    <property type="entry name" value="SMALL RIBOSOMAL SUBUNIT PROTEIN MS39"/>
    <property type="match status" value="1"/>
</dbReference>
<reference evidence="12" key="1">
    <citation type="submission" date="2023-06" db="EMBL/GenBank/DDBJ databases">
        <authorList>
            <person name="Delattre M."/>
        </authorList>
    </citation>
    <scope>NUCLEOTIDE SEQUENCE</scope>
    <source>
        <strain evidence="12">AF72</strain>
    </source>
</reference>
<name>A0AA36G390_9BILA</name>
<proteinExistence type="inferred from homology"/>
<evidence type="ECO:0000256" key="10">
    <source>
        <dbReference type="ARBA" id="ARBA00023274"/>
    </source>
</evidence>
<dbReference type="GO" id="GO:0032543">
    <property type="term" value="P:mitochondrial translation"/>
    <property type="evidence" value="ECO:0007669"/>
    <property type="project" value="InterPro"/>
</dbReference>
<dbReference type="GO" id="GO:0019843">
    <property type="term" value="F:rRNA binding"/>
    <property type="evidence" value="ECO:0007669"/>
    <property type="project" value="UniProtKB-KW"/>
</dbReference>
<evidence type="ECO:0000256" key="4">
    <source>
        <dbReference type="ARBA" id="ARBA00022737"/>
    </source>
</evidence>
<evidence type="ECO:0000313" key="13">
    <source>
        <dbReference type="Proteomes" id="UP001177023"/>
    </source>
</evidence>
<keyword evidence="3" id="KW-0699">rRNA-binding</keyword>
<dbReference type="GO" id="GO:0005739">
    <property type="term" value="C:mitochondrion"/>
    <property type="evidence" value="ECO:0007669"/>
    <property type="project" value="UniProtKB-SubCell"/>
</dbReference>
<dbReference type="Proteomes" id="UP001177023">
    <property type="component" value="Unassembled WGS sequence"/>
</dbReference>
<keyword evidence="10" id="KW-0687">Ribonucleoprotein</keyword>
<evidence type="ECO:0000256" key="3">
    <source>
        <dbReference type="ARBA" id="ARBA00022730"/>
    </source>
</evidence>
<evidence type="ECO:0000256" key="8">
    <source>
        <dbReference type="ARBA" id="ARBA00022980"/>
    </source>
</evidence>
<keyword evidence="7" id="KW-0809">Transit peptide</keyword>
<dbReference type="GO" id="GO:0043024">
    <property type="term" value="F:ribosomal small subunit binding"/>
    <property type="evidence" value="ECO:0007669"/>
    <property type="project" value="InterPro"/>
</dbReference>
<accession>A0AA36G390</accession>
<sequence length="654" mass="74162">MHRLGIIIPRRGAATASATKKIVIQPKIKRGPTELLEALAATVGPDPTAPHFAFIDDPATIPSQAATKRNYLLAKELGRRAARGLAEEWPTLFAFDREVPRLDVFRPQKTLDPALMEPTESKLDELIEARRVEDAAMLFEKMRGDNVEVSAKAQRKLFLLLTYYGGKNPPTFENIEWHALRVFGVDQPEWKADLIELLYETLEKDAEIKSAMICGFSKYKAGDAKALSIFKEMQAAKEVPHIEAYNSLIASLKPNQSGELLKSMADNKLQPNVDTFNSLLVALKKSFHAEAGPIKKIKEFSRVLGEMKQLKIQPTLHTYAIILSAFYSPPPMERDTKTPDTGKSADKAAGITALAEFLQVLEKAAKVELHGIHDHTFFTIAMKICQDCGNVDMANRVLSLYTDARNEVKMPAFTYENSFYESYLLLNIETAVSLDELEKVYKKFVPNYVGISRWLVYRMLNKLRDQDHWNLSRRLIEDSINAQHLEVASIAGRLRGLLIGLDFTALSPFQREEFTMLVRKMVDVWIEYSRFKDERKKRKLTFSTVIESALLLTRIGDDAKALDLLQLLFDESATTGEEASVDTAGFVHDRRLVELFDHALRQKNVEMATVVLELMSRFFSKAQLQYQASRLSERCGLNKDQTRIIEGFIRLRPQ</sequence>
<feature type="non-terminal residue" evidence="12">
    <location>
        <position position="1"/>
    </location>
</feature>
<dbReference type="InterPro" id="IPR011990">
    <property type="entry name" value="TPR-like_helical_dom_sf"/>
</dbReference>
<keyword evidence="6" id="KW-0694">RNA-binding</keyword>
<evidence type="ECO:0000256" key="7">
    <source>
        <dbReference type="ARBA" id="ARBA00022946"/>
    </source>
</evidence>
<comment type="subcellular location">
    <subcellularLocation>
        <location evidence="1">Mitochondrion</location>
    </subcellularLocation>
</comment>
<dbReference type="AlphaFoldDB" id="A0AA36G390"/>
<comment type="caution">
    <text evidence="12">The sequence shown here is derived from an EMBL/GenBank/DDBJ whole genome shotgun (WGS) entry which is preliminary data.</text>
</comment>
<dbReference type="InterPro" id="IPR055063">
    <property type="entry name" value="Rib_mS39_PPR"/>
</dbReference>
<dbReference type="GO" id="GO:0005840">
    <property type="term" value="C:ribosome"/>
    <property type="evidence" value="ECO:0007669"/>
    <property type="project" value="UniProtKB-KW"/>
</dbReference>
<keyword evidence="4" id="KW-0677">Repeat</keyword>
<keyword evidence="13" id="KW-1185">Reference proteome</keyword>
<organism evidence="12 13">
    <name type="scientific">Mesorhabditis spiculigera</name>
    <dbReference type="NCBI Taxonomy" id="96644"/>
    <lineage>
        <taxon>Eukaryota</taxon>
        <taxon>Metazoa</taxon>
        <taxon>Ecdysozoa</taxon>
        <taxon>Nematoda</taxon>
        <taxon>Chromadorea</taxon>
        <taxon>Rhabditida</taxon>
        <taxon>Rhabditina</taxon>
        <taxon>Rhabditomorpha</taxon>
        <taxon>Rhabditoidea</taxon>
        <taxon>Rhabditidae</taxon>
        <taxon>Mesorhabditinae</taxon>
        <taxon>Mesorhabditis</taxon>
    </lineage>
</organism>
<dbReference type="Pfam" id="PF22330">
    <property type="entry name" value="Rib_mS39_PPR"/>
    <property type="match status" value="1"/>
</dbReference>
<dbReference type="Pfam" id="PF13812">
    <property type="entry name" value="PPR_3"/>
    <property type="match status" value="2"/>
</dbReference>
<protein>
    <recommendedName>
        <fullName evidence="11">Small ribosomal subunit protein mS39</fullName>
    </recommendedName>
</protein>
<evidence type="ECO:0000256" key="6">
    <source>
        <dbReference type="ARBA" id="ARBA00022884"/>
    </source>
</evidence>
<dbReference type="GO" id="GO:1990904">
    <property type="term" value="C:ribonucleoprotein complex"/>
    <property type="evidence" value="ECO:0007669"/>
    <property type="project" value="UniProtKB-KW"/>
</dbReference>
<evidence type="ECO:0000313" key="12">
    <source>
        <dbReference type="EMBL" id="CAJ0574303.1"/>
    </source>
</evidence>
<evidence type="ECO:0000256" key="5">
    <source>
        <dbReference type="ARBA" id="ARBA00022845"/>
    </source>
</evidence>
<evidence type="ECO:0000256" key="9">
    <source>
        <dbReference type="ARBA" id="ARBA00023128"/>
    </source>
</evidence>